<dbReference type="InParanoid" id="A7EX46"/>
<keyword evidence="3" id="KW-1185">Reference proteome</keyword>
<proteinExistence type="predicted"/>
<reference evidence="3" key="1">
    <citation type="journal article" date="2011" name="PLoS Genet.">
        <title>Genomic analysis of the necrotrophic fungal pathogens Sclerotinia sclerotiorum and Botrytis cinerea.</title>
        <authorList>
            <person name="Amselem J."/>
            <person name="Cuomo C.A."/>
            <person name="van Kan J.A."/>
            <person name="Viaud M."/>
            <person name="Benito E.P."/>
            <person name="Couloux A."/>
            <person name="Coutinho P.M."/>
            <person name="de Vries R.P."/>
            <person name="Dyer P.S."/>
            <person name="Fillinger S."/>
            <person name="Fournier E."/>
            <person name="Gout L."/>
            <person name="Hahn M."/>
            <person name="Kohn L."/>
            <person name="Lapalu N."/>
            <person name="Plummer K.M."/>
            <person name="Pradier J.M."/>
            <person name="Quevillon E."/>
            <person name="Sharon A."/>
            <person name="Simon A."/>
            <person name="ten Have A."/>
            <person name="Tudzynski B."/>
            <person name="Tudzynski P."/>
            <person name="Wincker P."/>
            <person name="Andrew M."/>
            <person name="Anthouard V."/>
            <person name="Beever R.E."/>
            <person name="Beffa R."/>
            <person name="Benoit I."/>
            <person name="Bouzid O."/>
            <person name="Brault B."/>
            <person name="Chen Z."/>
            <person name="Choquer M."/>
            <person name="Collemare J."/>
            <person name="Cotton P."/>
            <person name="Danchin E.G."/>
            <person name="Da Silva C."/>
            <person name="Gautier A."/>
            <person name="Giraud C."/>
            <person name="Giraud T."/>
            <person name="Gonzalez C."/>
            <person name="Grossetete S."/>
            <person name="Guldener U."/>
            <person name="Henrissat B."/>
            <person name="Howlett B.J."/>
            <person name="Kodira C."/>
            <person name="Kretschmer M."/>
            <person name="Lappartient A."/>
            <person name="Leroch M."/>
            <person name="Levis C."/>
            <person name="Mauceli E."/>
            <person name="Neuveglise C."/>
            <person name="Oeser B."/>
            <person name="Pearson M."/>
            <person name="Poulain J."/>
            <person name="Poussereau N."/>
            <person name="Quesneville H."/>
            <person name="Rascle C."/>
            <person name="Schumacher J."/>
            <person name="Segurens B."/>
            <person name="Sexton A."/>
            <person name="Silva E."/>
            <person name="Sirven C."/>
            <person name="Soanes D.M."/>
            <person name="Talbot N.J."/>
            <person name="Templeton M."/>
            <person name="Yandava C."/>
            <person name="Yarden O."/>
            <person name="Zeng Q."/>
            <person name="Rollins J.A."/>
            <person name="Lebrun M.H."/>
            <person name="Dickman M."/>
        </authorList>
    </citation>
    <scope>NUCLEOTIDE SEQUENCE [LARGE SCALE GENOMIC DNA]</scope>
    <source>
        <strain evidence="3">ATCC 18683 / 1980 / Ss-1</strain>
    </source>
</reference>
<dbReference type="EMBL" id="CH476634">
    <property type="protein sequence ID" value="EDN94038.1"/>
    <property type="molecule type" value="Genomic_DNA"/>
</dbReference>
<protein>
    <submittedName>
        <fullName evidence="2">Uncharacterized protein</fullName>
    </submittedName>
</protein>
<accession>A7EX46</accession>
<feature type="compositionally biased region" description="Basic and acidic residues" evidence="1">
    <location>
        <begin position="195"/>
        <end position="213"/>
    </location>
</feature>
<evidence type="ECO:0000313" key="2">
    <source>
        <dbReference type="EMBL" id="EDN94038.1"/>
    </source>
</evidence>
<evidence type="ECO:0000313" key="3">
    <source>
        <dbReference type="Proteomes" id="UP000001312"/>
    </source>
</evidence>
<evidence type="ECO:0000256" key="1">
    <source>
        <dbReference type="SAM" id="MobiDB-lite"/>
    </source>
</evidence>
<feature type="region of interest" description="Disordered" evidence="1">
    <location>
        <begin position="181"/>
        <end position="230"/>
    </location>
</feature>
<sequence>MHWVLSNLKSKDSRVRACDFSGSGLFVGVVCEGLSFDDEARLLGRLGSQIFRDVATICLRLIEFGLGCLGSENRYCGIMFLGSGRAASFCMAAKMVFFQHRSKARRELASNEAALDYYRKKHSLPPMQQPQRIQLHPLTPRAQEVVDTSSAPISIGNVFQEGITSLPVICLSEPHVLRLQKLKAQRPKDSSSPNGEKRLRKENKRTEAKGKMEKIKKKEKMNKSTSIEEDQPRTIDIITQPTSISSLKIRKASQTKLQKYINFTSPKKLSKKSPESPVDKVKEKVSERFEEEIKEEVEKEDENEFNSHIETAANTSLLFKPDTTTFTNNPNWPLR</sequence>
<organism evidence="2 3">
    <name type="scientific">Sclerotinia sclerotiorum (strain ATCC 18683 / 1980 / Ss-1)</name>
    <name type="common">White mold</name>
    <name type="synonym">Whetzelinia sclerotiorum</name>
    <dbReference type="NCBI Taxonomy" id="665079"/>
    <lineage>
        <taxon>Eukaryota</taxon>
        <taxon>Fungi</taxon>
        <taxon>Dikarya</taxon>
        <taxon>Ascomycota</taxon>
        <taxon>Pezizomycotina</taxon>
        <taxon>Leotiomycetes</taxon>
        <taxon>Helotiales</taxon>
        <taxon>Sclerotiniaceae</taxon>
        <taxon>Sclerotinia</taxon>
    </lineage>
</organism>
<dbReference type="Proteomes" id="UP000001312">
    <property type="component" value="Unassembled WGS sequence"/>
</dbReference>
<dbReference type="KEGG" id="ssl:SS1G_09905"/>
<dbReference type="AlphaFoldDB" id="A7EX46"/>
<dbReference type="RefSeq" id="XP_001589272.1">
    <property type="nucleotide sequence ID" value="XM_001589222.1"/>
</dbReference>
<name>A7EX46_SCLS1</name>
<gene>
    <name evidence="2" type="ORF">SS1G_09905</name>
</gene>
<dbReference type="GeneID" id="5485391"/>